<feature type="transmembrane region" description="Helical" evidence="2">
    <location>
        <begin position="222"/>
        <end position="243"/>
    </location>
</feature>
<feature type="transmembrane region" description="Helical" evidence="2">
    <location>
        <begin position="425"/>
        <end position="444"/>
    </location>
</feature>
<feature type="transmembrane region" description="Helical" evidence="2">
    <location>
        <begin position="456"/>
        <end position="478"/>
    </location>
</feature>
<feature type="compositionally biased region" description="Polar residues" evidence="1">
    <location>
        <begin position="490"/>
        <end position="501"/>
    </location>
</feature>
<proteinExistence type="predicted"/>
<evidence type="ECO:0000256" key="1">
    <source>
        <dbReference type="SAM" id="MobiDB-lite"/>
    </source>
</evidence>
<sequence length="522" mass="54390">MLQFGQHYCQVELSSPRRIYTIYGVAAGVFLLVLVGLLAVGEDRVQTTAVPSFNCPVNVTVFDDYICQGTDVLFPGNTTTVSIGPLSPLTRHVSFYVQADSVTPVPFETTLPAARAVAFGDFSGAASPSMVWDPILTSIEDKTDANVDFLCFKDSTEEANLLEGTEINLPTVCEPSSVLARWPVSSPYVRVALDVTDGQWLSTIMPTMTFFVEHGAEAVGRLLLTVAAGSSIASILSIASVLLGAKTSEIHPFRLVDPTKGAIWAAVGALLLSSPVLAAIYASGTFSAGGFVCAKGVVTSVGMALLWIGLSQVAQTALQAADPAVDAYSHKSFRRSMSIVLGVCVEWVVLESVLGNGGWSSNLGTVAMLGSLLVCLGYLVSGIVASVKRGWGRGHTAIPSRPSSQTLLTVDDQPPLSARHVQLRLVPLLVVGCLTLSLCTLATFAGALPTTRASPAGLTCLVVAAVGLTGALCCALLMSAGKGLKSNSVETLTPVNKSPSVASYAGADSEGEGKEEEESDSL</sequence>
<feature type="compositionally biased region" description="Acidic residues" evidence="1">
    <location>
        <begin position="509"/>
        <end position="522"/>
    </location>
</feature>
<gene>
    <name evidence="3" type="ORF">KIPB_007277</name>
</gene>
<feature type="transmembrane region" description="Helical" evidence="2">
    <location>
        <begin position="263"/>
        <end position="282"/>
    </location>
</feature>
<accession>A0A391NMU7</accession>
<reference evidence="3 4" key="1">
    <citation type="journal article" date="2018" name="PLoS ONE">
        <title>The draft genome of Kipferlia bialata reveals reductive genome evolution in fornicate parasites.</title>
        <authorList>
            <person name="Tanifuji G."/>
            <person name="Takabayashi S."/>
            <person name="Kume K."/>
            <person name="Takagi M."/>
            <person name="Nakayama T."/>
            <person name="Kamikawa R."/>
            <person name="Inagaki Y."/>
            <person name="Hashimoto T."/>
        </authorList>
    </citation>
    <scope>NUCLEOTIDE SEQUENCE [LARGE SCALE GENOMIC DNA]</scope>
    <source>
        <strain evidence="3">NY0173</strain>
    </source>
</reference>
<keyword evidence="4" id="KW-1185">Reference proteome</keyword>
<name>A0A391NMU7_9EUKA</name>
<organism evidence="3 4">
    <name type="scientific">Kipferlia bialata</name>
    <dbReference type="NCBI Taxonomy" id="797122"/>
    <lineage>
        <taxon>Eukaryota</taxon>
        <taxon>Metamonada</taxon>
        <taxon>Carpediemonas-like organisms</taxon>
        <taxon>Kipferlia</taxon>
    </lineage>
</organism>
<evidence type="ECO:0000313" key="3">
    <source>
        <dbReference type="EMBL" id="GCA63007.1"/>
    </source>
</evidence>
<comment type="caution">
    <text evidence="3">The sequence shown here is derived from an EMBL/GenBank/DDBJ whole genome shotgun (WGS) entry which is preliminary data.</text>
</comment>
<keyword evidence="2" id="KW-1133">Transmembrane helix</keyword>
<feature type="region of interest" description="Disordered" evidence="1">
    <location>
        <begin position="490"/>
        <end position="522"/>
    </location>
</feature>
<feature type="transmembrane region" description="Helical" evidence="2">
    <location>
        <begin position="20"/>
        <end position="41"/>
    </location>
</feature>
<dbReference type="AlphaFoldDB" id="A0A391NMU7"/>
<evidence type="ECO:0000313" key="4">
    <source>
        <dbReference type="Proteomes" id="UP000265618"/>
    </source>
</evidence>
<keyword evidence="2" id="KW-0812">Transmembrane</keyword>
<keyword evidence="2" id="KW-0472">Membrane</keyword>
<evidence type="ECO:0008006" key="5">
    <source>
        <dbReference type="Google" id="ProtNLM"/>
    </source>
</evidence>
<dbReference type="Proteomes" id="UP000265618">
    <property type="component" value="Unassembled WGS sequence"/>
</dbReference>
<feature type="transmembrane region" description="Helical" evidence="2">
    <location>
        <begin position="365"/>
        <end position="387"/>
    </location>
</feature>
<evidence type="ECO:0000256" key="2">
    <source>
        <dbReference type="SAM" id="Phobius"/>
    </source>
</evidence>
<protein>
    <recommendedName>
        <fullName evidence="5">Transmembrane protein</fullName>
    </recommendedName>
</protein>
<dbReference type="EMBL" id="BDIP01002018">
    <property type="protein sequence ID" value="GCA63007.1"/>
    <property type="molecule type" value="Genomic_DNA"/>
</dbReference>
<feature type="transmembrane region" description="Helical" evidence="2">
    <location>
        <begin position="288"/>
        <end position="310"/>
    </location>
</feature>